<dbReference type="PANTHER" id="PTHR43214">
    <property type="entry name" value="TWO-COMPONENT RESPONSE REGULATOR"/>
    <property type="match status" value="1"/>
</dbReference>
<evidence type="ECO:0000259" key="4">
    <source>
        <dbReference type="PROSITE" id="PS50043"/>
    </source>
</evidence>
<dbReference type="Pfam" id="PF00072">
    <property type="entry name" value="Response_reg"/>
    <property type="match status" value="1"/>
</dbReference>
<dbReference type="CDD" id="cd06170">
    <property type="entry name" value="LuxR_C_like"/>
    <property type="match status" value="1"/>
</dbReference>
<sequence>MITKIAITDDHVMVAKGIAAMLADTKEIEVVATYQTGNETLESIKNDAPDVLLLDINLPDINGIDLCKTVLKSSKDLKIIAITNYEDTSFVKRILKNGAHGYLLKNTDKIELLEAFKTVLSGEQYLQKDIQKKLLNQSLGQKKEKTLFTKLTRREKEVLQAISEELTTQEIADKLFVSAKTVETHRMNLMSKLGARNSVGLVKTAMELDLLD</sequence>
<dbReference type="SUPFAM" id="SSF46894">
    <property type="entry name" value="C-terminal effector domain of the bipartite response regulators"/>
    <property type="match status" value="1"/>
</dbReference>
<dbReference type="Gene3D" id="3.40.50.2300">
    <property type="match status" value="1"/>
</dbReference>
<dbReference type="GO" id="GO:0000160">
    <property type="term" value="P:phosphorelay signal transduction system"/>
    <property type="evidence" value="ECO:0007669"/>
    <property type="project" value="InterPro"/>
</dbReference>
<keyword evidence="7" id="KW-1185">Reference proteome</keyword>
<accession>A0A6M0CIK9</accession>
<dbReference type="SMART" id="SM00448">
    <property type="entry name" value="REC"/>
    <property type="match status" value="1"/>
</dbReference>
<dbReference type="Pfam" id="PF00196">
    <property type="entry name" value="GerE"/>
    <property type="match status" value="1"/>
</dbReference>
<evidence type="ECO:0000256" key="1">
    <source>
        <dbReference type="ARBA" id="ARBA00022553"/>
    </source>
</evidence>
<gene>
    <name evidence="6" type="ORF">GWK10_11025</name>
</gene>
<dbReference type="GO" id="GO:0006355">
    <property type="term" value="P:regulation of DNA-templated transcription"/>
    <property type="evidence" value="ECO:0007669"/>
    <property type="project" value="InterPro"/>
</dbReference>
<dbReference type="AlphaFoldDB" id="A0A6M0CIK9"/>
<dbReference type="EMBL" id="JAABOQ010000004">
    <property type="protein sequence ID" value="NER17745.1"/>
    <property type="molecule type" value="Genomic_DNA"/>
</dbReference>
<dbReference type="Proteomes" id="UP000474296">
    <property type="component" value="Unassembled WGS sequence"/>
</dbReference>
<dbReference type="PROSITE" id="PS50043">
    <property type="entry name" value="HTH_LUXR_2"/>
    <property type="match status" value="1"/>
</dbReference>
<protein>
    <submittedName>
        <fullName evidence="6">Response regulator</fullName>
    </submittedName>
</protein>
<proteinExistence type="predicted"/>
<dbReference type="InterPro" id="IPR058245">
    <property type="entry name" value="NreC/VraR/RcsB-like_REC"/>
</dbReference>
<dbReference type="CDD" id="cd17535">
    <property type="entry name" value="REC_NarL-like"/>
    <property type="match status" value="1"/>
</dbReference>
<organism evidence="6 7">
    <name type="scientific">Spongiivirga citrea</name>
    <dbReference type="NCBI Taxonomy" id="1481457"/>
    <lineage>
        <taxon>Bacteria</taxon>
        <taxon>Pseudomonadati</taxon>
        <taxon>Bacteroidota</taxon>
        <taxon>Flavobacteriia</taxon>
        <taxon>Flavobacteriales</taxon>
        <taxon>Flavobacteriaceae</taxon>
        <taxon>Spongiivirga</taxon>
    </lineage>
</organism>
<dbReference type="InterPro" id="IPR011006">
    <property type="entry name" value="CheY-like_superfamily"/>
</dbReference>
<dbReference type="PRINTS" id="PR00038">
    <property type="entry name" value="HTHLUXR"/>
</dbReference>
<evidence type="ECO:0000256" key="2">
    <source>
        <dbReference type="ARBA" id="ARBA00023125"/>
    </source>
</evidence>
<evidence type="ECO:0000313" key="6">
    <source>
        <dbReference type="EMBL" id="NER17745.1"/>
    </source>
</evidence>
<dbReference type="InterPro" id="IPR001789">
    <property type="entry name" value="Sig_transdc_resp-reg_receiver"/>
</dbReference>
<dbReference type="SMART" id="SM00421">
    <property type="entry name" value="HTH_LUXR"/>
    <property type="match status" value="1"/>
</dbReference>
<feature type="domain" description="Response regulatory" evidence="5">
    <location>
        <begin position="4"/>
        <end position="120"/>
    </location>
</feature>
<dbReference type="SUPFAM" id="SSF52172">
    <property type="entry name" value="CheY-like"/>
    <property type="match status" value="1"/>
</dbReference>
<dbReference type="RefSeq" id="WP_164032419.1">
    <property type="nucleotide sequence ID" value="NZ_JAABOQ010000004.1"/>
</dbReference>
<reference evidence="6 7" key="1">
    <citation type="submission" date="2020-01" db="EMBL/GenBank/DDBJ databases">
        <title>Spongiivirga citrea KCTC 32990T.</title>
        <authorList>
            <person name="Wang G."/>
        </authorList>
    </citation>
    <scope>NUCLEOTIDE SEQUENCE [LARGE SCALE GENOMIC DNA]</scope>
    <source>
        <strain evidence="6 7">KCTC 32990</strain>
    </source>
</reference>
<dbReference type="GO" id="GO:0003677">
    <property type="term" value="F:DNA binding"/>
    <property type="evidence" value="ECO:0007669"/>
    <property type="project" value="UniProtKB-KW"/>
</dbReference>
<dbReference type="InterPro" id="IPR000792">
    <property type="entry name" value="Tscrpt_reg_LuxR_C"/>
</dbReference>
<evidence type="ECO:0000259" key="5">
    <source>
        <dbReference type="PROSITE" id="PS50110"/>
    </source>
</evidence>
<feature type="modified residue" description="4-aspartylphosphate" evidence="3">
    <location>
        <position position="55"/>
    </location>
</feature>
<keyword evidence="2" id="KW-0238">DNA-binding</keyword>
<feature type="domain" description="HTH luxR-type" evidence="4">
    <location>
        <begin position="144"/>
        <end position="209"/>
    </location>
</feature>
<dbReference type="PANTHER" id="PTHR43214:SF43">
    <property type="entry name" value="TWO-COMPONENT RESPONSE REGULATOR"/>
    <property type="match status" value="1"/>
</dbReference>
<dbReference type="PROSITE" id="PS50110">
    <property type="entry name" value="RESPONSE_REGULATORY"/>
    <property type="match status" value="1"/>
</dbReference>
<name>A0A6M0CIK9_9FLAO</name>
<dbReference type="InterPro" id="IPR039420">
    <property type="entry name" value="WalR-like"/>
</dbReference>
<dbReference type="InterPro" id="IPR016032">
    <property type="entry name" value="Sig_transdc_resp-reg_C-effctor"/>
</dbReference>
<keyword evidence="1 3" id="KW-0597">Phosphoprotein</keyword>
<evidence type="ECO:0000313" key="7">
    <source>
        <dbReference type="Proteomes" id="UP000474296"/>
    </source>
</evidence>
<evidence type="ECO:0000256" key="3">
    <source>
        <dbReference type="PROSITE-ProRule" id="PRU00169"/>
    </source>
</evidence>
<comment type="caution">
    <text evidence="6">The sequence shown here is derived from an EMBL/GenBank/DDBJ whole genome shotgun (WGS) entry which is preliminary data.</text>
</comment>